<gene>
    <name evidence="1" type="ORF">SAMN05720469_11425</name>
</gene>
<keyword evidence="2" id="KW-1185">Reference proteome</keyword>
<name>A0A1M6UJ24_9BACT</name>
<dbReference type="Proteomes" id="UP000184275">
    <property type="component" value="Unassembled WGS sequence"/>
</dbReference>
<organism evidence="1 2">
    <name type="scientific">Fibrobacter intestinalis</name>
    <dbReference type="NCBI Taxonomy" id="28122"/>
    <lineage>
        <taxon>Bacteria</taxon>
        <taxon>Pseudomonadati</taxon>
        <taxon>Fibrobacterota</taxon>
        <taxon>Fibrobacteria</taxon>
        <taxon>Fibrobacterales</taxon>
        <taxon>Fibrobacteraceae</taxon>
        <taxon>Fibrobacter</taxon>
    </lineage>
</organism>
<proteinExistence type="predicted"/>
<reference evidence="2" key="1">
    <citation type="submission" date="2016-11" db="EMBL/GenBank/DDBJ databases">
        <authorList>
            <person name="Varghese N."/>
            <person name="Submissions S."/>
        </authorList>
    </citation>
    <scope>NUCLEOTIDE SEQUENCE [LARGE SCALE GENOMIC DNA]</scope>
    <source>
        <strain evidence="2">UWOS</strain>
    </source>
</reference>
<evidence type="ECO:0000313" key="1">
    <source>
        <dbReference type="EMBL" id="SHK69235.1"/>
    </source>
</evidence>
<evidence type="ECO:0000313" key="2">
    <source>
        <dbReference type="Proteomes" id="UP000184275"/>
    </source>
</evidence>
<dbReference type="AlphaFoldDB" id="A0A1M6UJ24"/>
<accession>A0A1M6UJ24</accession>
<dbReference type="EMBL" id="FRAW01000014">
    <property type="protein sequence ID" value="SHK69235.1"/>
    <property type="molecule type" value="Genomic_DNA"/>
</dbReference>
<protein>
    <submittedName>
        <fullName evidence="1">Uncharacterized protein</fullName>
    </submittedName>
</protein>
<sequence length="89" mass="9679">MEFQAFSQATGPIASDLPVGDRMLLRNLAIIALVEGSSMWTAILGLLTRHSILNSKQQGGWIKTVARHCELHSSKAILMQTKIASALHP</sequence>